<comment type="catalytic activity">
    <reaction evidence="6">
        <text>L-glutamate + NH4(+) + ATP = L-glutamine + ADP + phosphate + H(+)</text>
        <dbReference type="Rhea" id="RHEA:16169"/>
        <dbReference type="ChEBI" id="CHEBI:15378"/>
        <dbReference type="ChEBI" id="CHEBI:28938"/>
        <dbReference type="ChEBI" id="CHEBI:29985"/>
        <dbReference type="ChEBI" id="CHEBI:30616"/>
        <dbReference type="ChEBI" id="CHEBI:43474"/>
        <dbReference type="ChEBI" id="CHEBI:58359"/>
        <dbReference type="ChEBI" id="CHEBI:456216"/>
        <dbReference type="EC" id="6.3.1.2"/>
    </reaction>
</comment>
<dbReference type="PANTHER" id="PTHR20852">
    <property type="entry name" value="GLUTAMINE SYNTHETASE"/>
    <property type="match status" value="1"/>
</dbReference>
<dbReference type="PROSITE" id="PS51987">
    <property type="entry name" value="GS_CATALYTIC"/>
    <property type="match status" value="1"/>
</dbReference>
<evidence type="ECO:0000256" key="6">
    <source>
        <dbReference type="ARBA" id="ARBA00049436"/>
    </source>
</evidence>
<feature type="domain" description="GS catalytic" evidence="10">
    <location>
        <begin position="116"/>
        <end position="392"/>
    </location>
</feature>
<gene>
    <name evidence="11" type="ORF">SRAS04492_LOCUS4626</name>
</gene>
<dbReference type="InterPro" id="IPR008146">
    <property type="entry name" value="Gln_synth_cat_dom"/>
</dbReference>
<dbReference type="EMBL" id="HBIA01008923">
    <property type="protein sequence ID" value="CAE0232828.1"/>
    <property type="molecule type" value="Transcribed_RNA"/>
</dbReference>
<dbReference type="SUPFAM" id="SSF54368">
    <property type="entry name" value="Glutamine synthetase, N-terminal domain"/>
    <property type="match status" value="1"/>
</dbReference>
<reference evidence="11" key="1">
    <citation type="submission" date="2021-01" db="EMBL/GenBank/DDBJ databases">
        <authorList>
            <person name="Corre E."/>
            <person name="Pelletier E."/>
            <person name="Niang G."/>
            <person name="Scheremetjew M."/>
            <person name="Finn R."/>
            <person name="Kale V."/>
            <person name="Holt S."/>
            <person name="Cochrane G."/>
            <person name="Meng A."/>
            <person name="Brown T."/>
            <person name="Cohen L."/>
        </authorList>
    </citation>
    <scope>NUCLEOTIDE SEQUENCE</scope>
    <source>
        <strain evidence="11">Ras09</strain>
    </source>
</reference>
<dbReference type="PANTHER" id="PTHR20852:SF57">
    <property type="entry name" value="GLUTAMINE SYNTHETASE 2 CYTOPLASMIC"/>
    <property type="match status" value="1"/>
</dbReference>
<dbReference type="InterPro" id="IPR014746">
    <property type="entry name" value="Gln_synth/guanido_kin_cat_dom"/>
</dbReference>
<keyword evidence="4" id="KW-0547">Nucleotide-binding</keyword>
<evidence type="ECO:0000256" key="1">
    <source>
        <dbReference type="ARBA" id="ARBA00009897"/>
    </source>
</evidence>
<keyword evidence="5" id="KW-0067">ATP-binding</keyword>
<dbReference type="Gene3D" id="3.30.590.10">
    <property type="entry name" value="Glutamine synthetase/guanido kinase, catalytic domain"/>
    <property type="match status" value="1"/>
</dbReference>
<evidence type="ECO:0000256" key="8">
    <source>
        <dbReference type="RuleBase" id="RU000384"/>
    </source>
</evidence>
<name>A0A7S3CPR1_9SPIT</name>
<dbReference type="GO" id="GO:0006542">
    <property type="term" value="P:glutamine biosynthetic process"/>
    <property type="evidence" value="ECO:0007669"/>
    <property type="project" value="InterPro"/>
</dbReference>
<feature type="domain" description="GS beta-grasp" evidence="9">
    <location>
        <begin position="24"/>
        <end position="104"/>
    </location>
</feature>
<evidence type="ECO:0000259" key="10">
    <source>
        <dbReference type="PROSITE" id="PS51987"/>
    </source>
</evidence>
<keyword evidence="3" id="KW-0436">Ligase</keyword>
<dbReference type="PROSITE" id="PS00180">
    <property type="entry name" value="GLNA_1"/>
    <property type="match status" value="1"/>
</dbReference>
<dbReference type="Gene3D" id="3.10.20.70">
    <property type="entry name" value="Glutamine synthetase, N-terminal domain"/>
    <property type="match status" value="1"/>
</dbReference>
<evidence type="ECO:0000256" key="4">
    <source>
        <dbReference type="ARBA" id="ARBA00022741"/>
    </source>
</evidence>
<dbReference type="FunFam" id="3.30.590.10:FF:000004">
    <property type="entry name" value="Glutamine synthetase"/>
    <property type="match status" value="1"/>
</dbReference>
<evidence type="ECO:0000256" key="3">
    <source>
        <dbReference type="ARBA" id="ARBA00022598"/>
    </source>
</evidence>
<evidence type="ECO:0000259" key="9">
    <source>
        <dbReference type="PROSITE" id="PS51986"/>
    </source>
</evidence>
<evidence type="ECO:0000313" key="11">
    <source>
        <dbReference type="EMBL" id="CAE0232828.1"/>
    </source>
</evidence>
<dbReference type="AlphaFoldDB" id="A0A7S3CPR1"/>
<dbReference type="InterPro" id="IPR008147">
    <property type="entry name" value="Gln_synt_N"/>
</dbReference>
<dbReference type="Pfam" id="PF00120">
    <property type="entry name" value="Gln-synt_C"/>
    <property type="match status" value="1"/>
</dbReference>
<dbReference type="SMART" id="SM01230">
    <property type="entry name" value="Gln-synt_C"/>
    <property type="match status" value="1"/>
</dbReference>
<dbReference type="EC" id="6.3.1.2" evidence="2"/>
<dbReference type="GO" id="GO:0005737">
    <property type="term" value="C:cytoplasm"/>
    <property type="evidence" value="ECO:0007669"/>
    <property type="project" value="TreeGrafter"/>
</dbReference>
<dbReference type="InterPro" id="IPR027302">
    <property type="entry name" value="Gln_synth_N_conserv_site"/>
</dbReference>
<accession>A0A7S3CPR1</accession>
<comment type="similarity">
    <text evidence="1 7 8">Belongs to the glutamine synthetase family.</text>
</comment>
<proteinExistence type="inferred from homology"/>
<dbReference type="PROSITE" id="PS51986">
    <property type="entry name" value="GS_BETA_GRASP"/>
    <property type="match status" value="1"/>
</dbReference>
<organism evidence="11">
    <name type="scientific">Strombidium rassoulzadegani</name>
    <dbReference type="NCBI Taxonomy" id="1082188"/>
    <lineage>
        <taxon>Eukaryota</taxon>
        <taxon>Sar</taxon>
        <taxon>Alveolata</taxon>
        <taxon>Ciliophora</taxon>
        <taxon>Intramacronucleata</taxon>
        <taxon>Spirotrichea</taxon>
        <taxon>Oligotrichia</taxon>
        <taxon>Strombidiidae</taxon>
        <taxon>Strombidium</taxon>
    </lineage>
</organism>
<evidence type="ECO:0000256" key="7">
    <source>
        <dbReference type="PROSITE-ProRule" id="PRU01330"/>
    </source>
</evidence>
<dbReference type="GO" id="GO:0005524">
    <property type="term" value="F:ATP binding"/>
    <property type="evidence" value="ECO:0007669"/>
    <property type="project" value="UniProtKB-KW"/>
</dbReference>
<dbReference type="GO" id="GO:0004356">
    <property type="term" value="F:glutamine synthetase activity"/>
    <property type="evidence" value="ECO:0007669"/>
    <property type="project" value="UniProtKB-EC"/>
</dbReference>
<dbReference type="SUPFAM" id="SSF55931">
    <property type="entry name" value="Glutamine synthetase/guanido kinase"/>
    <property type="match status" value="1"/>
</dbReference>
<protein>
    <recommendedName>
        <fullName evidence="2">glutamine synthetase</fullName>
        <ecNumber evidence="2">6.3.1.2</ecNumber>
    </recommendedName>
</protein>
<dbReference type="InterPro" id="IPR050292">
    <property type="entry name" value="Glutamine_Synthetase"/>
</dbReference>
<sequence length="392" mass="44487">MEIISTTGKTALDSLKNLDQKGRIIAEYIWIDGAMGLRAKCRTLEQKITSLAQLPEWNFDGSSCYMATTENSEIILKPAFYFPDPFRGGDNIMVLCETFTWEDTTYKKLIPANTNFRAGAGEIFEMMKEEKPWFGIEQEYTLLTNHNRFQTRPYGWPSAGYPGNQGPYYCSVGGNVCFGRTVADAHYKCCLYAGLKISGTNAEVMPGQWEFQIGPCTGIEQGDHLWAARYLLMRCAEEYNLTISFDPKLFPDWNGSGCHTNFSTETMRTGVKGMQYIDDMMKKFEDKHALHLQLYGADNHKRLTGVHETSSFEKFSYGCGNRACSFRIPTQTMHDNGKGYVEDRRPASNIDPYVVSSIIFDTGCLEQSKAQGLVDHYMKWTKWMETAPIETV</sequence>
<evidence type="ECO:0000256" key="2">
    <source>
        <dbReference type="ARBA" id="ARBA00012937"/>
    </source>
</evidence>
<dbReference type="InterPro" id="IPR036651">
    <property type="entry name" value="Gln_synt_N_sf"/>
</dbReference>
<evidence type="ECO:0000256" key="5">
    <source>
        <dbReference type="ARBA" id="ARBA00022840"/>
    </source>
</evidence>